<dbReference type="HOGENOM" id="CLU_1032207_0_0_1"/>
<reference evidence="2" key="2">
    <citation type="submission" date="2024-10" db="UniProtKB">
        <authorList>
            <consortium name="EnsemblProtists"/>
        </authorList>
    </citation>
    <scope>IDENTIFICATION</scope>
</reference>
<feature type="domain" description="SET" evidence="1">
    <location>
        <begin position="86"/>
        <end position="197"/>
    </location>
</feature>
<dbReference type="Gene3D" id="6.10.140.2220">
    <property type="match status" value="1"/>
</dbReference>
<accession>A0A0D3I460</accession>
<dbReference type="eggNOG" id="KOG2084">
    <property type="taxonomic scope" value="Eukaryota"/>
</dbReference>
<name>A0A0D3I460_EMIH1</name>
<dbReference type="PANTHER" id="PTHR12197:SF251">
    <property type="entry name" value="EG:BACR7C10.4 PROTEIN"/>
    <property type="match status" value="1"/>
</dbReference>
<dbReference type="Gene3D" id="1.10.220.160">
    <property type="match status" value="1"/>
</dbReference>
<dbReference type="KEGG" id="ehx:EMIHUDRAFT_250053"/>
<reference evidence="3" key="1">
    <citation type="journal article" date="2013" name="Nature">
        <title>Pan genome of the phytoplankton Emiliania underpins its global distribution.</title>
        <authorList>
            <person name="Read B.A."/>
            <person name="Kegel J."/>
            <person name="Klute M.J."/>
            <person name="Kuo A."/>
            <person name="Lefebvre S.C."/>
            <person name="Maumus F."/>
            <person name="Mayer C."/>
            <person name="Miller J."/>
            <person name="Monier A."/>
            <person name="Salamov A."/>
            <person name="Young J."/>
            <person name="Aguilar M."/>
            <person name="Claverie J.M."/>
            <person name="Frickenhaus S."/>
            <person name="Gonzalez K."/>
            <person name="Herman E.K."/>
            <person name="Lin Y.C."/>
            <person name="Napier J."/>
            <person name="Ogata H."/>
            <person name="Sarno A.F."/>
            <person name="Shmutz J."/>
            <person name="Schroeder D."/>
            <person name="de Vargas C."/>
            <person name="Verret F."/>
            <person name="von Dassow P."/>
            <person name="Valentin K."/>
            <person name="Van de Peer Y."/>
            <person name="Wheeler G."/>
            <person name="Dacks J.B."/>
            <person name="Delwiche C.F."/>
            <person name="Dyhrman S.T."/>
            <person name="Glockner G."/>
            <person name="John U."/>
            <person name="Richards T."/>
            <person name="Worden A.Z."/>
            <person name="Zhang X."/>
            <person name="Grigoriev I.V."/>
            <person name="Allen A.E."/>
            <person name="Bidle K."/>
            <person name="Borodovsky M."/>
            <person name="Bowler C."/>
            <person name="Brownlee C."/>
            <person name="Cock J.M."/>
            <person name="Elias M."/>
            <person name="Gladyshev V.N."/>
            <person name="Groth M."/>
            <person name="Guda C."/>
            <person name="Hadaegh A."/>
            <person name="Iglesias-Rodriguez M.D."/>
            <person name="Jenkins J."/>
            <person name="Jones B.M."/>
            <person name="Lawson T."/>
            <person name="Leese F."/>
            <person name="Lindquist E."/>
            <person name="Lobanov A."/>
            <person name="Lomsadze A."/>
            <person name="Malik S.B."/>
            <person name="Marsh M.E."/>
            <person name="Mackinder L."/>
            <person name="Mock T."/>
            <person name="Mueller-Roeber B."/>
            <person name="Pagarete A."/>
            <person name="Parker M."/>
            <person name="Probert I."/>
            <person name="Quesneville H."/>
            <person name="Raines C."/>
            <person name="Rensing S.A."/>
            <person name="Riano-Pachon D.M."/>
            <person name="Richier S."/>
            <person name="Rokitta S."/>
            <person name="Shiraiwa Y."/>
            <person name="Soanes D.M."/>
            <person name="van der Giezen M."/>
            <person name="Wahlund T.M."/>
            <person name="Williams B."/>
            <person name="Wilson W."/>
            <person name="Wolfe G."/>
            <person name="Wurch L.L."/>
        </authorList>
    </citation>
    <scope>NUCLEOTIDE SEQUENCE</scope>
</reference>
<evidence type="ECO:0000313" key="2">
    <source>
        <dbReference type="EnsemblProtists" id="EOD06045"/>
    </source>
</evidence>
<dbReference type="SUPFAM" id="SSF82199">
    <property type="entry name" value="SET domain"/>
    <property type="match status" value="1"/>
</dbReference>
<evidence type="ECO:0000313" key="3">
    <source>
        <dbReference type="Proteomes" id="UP000013827"/>
    </source>
</evidence>
<proteinExistence type="predicted"/>
<keyword evidence="3" id="KW-1185">Reference proteome</keyword>
<dbReference type="InterPro" id="IPR001214">
    <property type="entry name" value="SET_dom"/>
</dbReference>
<dbReference type="AlphaFoldDB" id="A0A0D3I460"/>
<dbReference type="EnsemblProtists" id="EOD06045">
    <property type="protein sequence ID" value="EOD06045"/>
    <property type="gene ID" value="EMIHUDRAFT_250053"/>
</dbReference>
<dbReference type="GeneID" id="17252192"/>
<dbReference type="InterPro" id="IPR046341">
    <property type="entry name" value="SET_dom_sf"/>
</dbReference>
<dbReference type="PROSITE" id="PS50280">
    <property type="entry name" value="SET"/>
    <property type="match status" value="1"/>
</dbReference>
<dbReference type="Pfam" id="PF00856">
    <property type="entry name" value="SET"/>
    <property type="match status" value="1"/>
</dbReference>
<dbReference type="Gene3D" id="2.170.270.10">
    <property type="entry name" value="SET domain"/>
    <property type="match status" value="1"/>
</dbReference>
<dbReference type="PANTHER" id="PTHR12197">
    <property type="entry name" value="HISTONE-LYSINE N-METHYLTRANSFERASE SMYD"/>
    <property type="match status" value="1"/>
</dbReference>
<organism evidence="2 3">
    <name type="scientific">Emiliania huxleyi (strain CCMP1516)</name>
    <dbReference type="NCBI Taxonomy" id="280463"/>
    <lineage>
        <taxon>Eukaryota</taxon>
        <taxon>Haptista</taxon>
        <taxon>Haptophyta</taxon>
        <taxon>Prymnesiophyceae</taxon>
        <taxon>Isochrysidales</taxon>
        <taxon>Noelaerhabdaceae</taxon>
        <taxon>Emiliania</taxon>
    </lineage>
</organism>
<evidence type="ECO:0000259" key="1">
    <source>
        <dbReference type="PROSITE" id="PS50280"/>
    </source>
</evidence>
<dbReference type="PaxDb" id="2903-EOD06045"/>
<dbReference type="Proteomes" id="UP000013827">
    <property type="component" value="Unassembled WGS sequence"/>
</dbReference>
<dbReference type="InterPro" id="IPR050869">
    <property type="entry name" value="H3K4_H4K5_MeTrfase"/>
</dbReference>
<dbReference type="RefSeq" id="XP_005758474.1">
    <property type="nucleotide sequence ID" value="XM_005758417.1"/>
</dbReference>
<dbReference type="STRING" id="2903.R1CUR2"/>
<protein>
    <recommendedName>
        <fullName evidence="1">SET domain-containing protein</fullName>
    </recommendedName>
</protein>
<dbReference type="GO" id="GO:0005634">
    <property type="term" value="C:nucleus"/>
    <property type="evidence" value="ECO:0007669"/>
    <property type="project" value="TreeGrafter"/>
</dbReference>
<sequence length="270" mass="29474">MHDFEDVSYSYPHGESLSEACSACLCWSAAAQPLRCEGWLSRIHSMKSRKFSPRERSTACFLLRAFAQRASEANHRHSQPALDGEPSFEQATAQCQQVARSGASASSAARIVRLAKLQAGRLVDEADALRLVGAEACNSFHLFDERERVRGSAMYPEAAMINHSCLPNCVMTAHGRHLALESISPISRGEELTYCYVRSFEAGSKETLDPWGFECDCVRCAGTHPEGGEGLEAFDAKHKCTCGKIVKATMARVAAESGRCRCHAHNTTSG</sequence>
<dbReference type="SMART" id="SM00317">
    <property type="entry name" value="SET"/>
    <property type="match status" value="1"/>
</dbReference>